<feature type="site" description="Electron transfer via tryptophanyl radical" evidence="7">
    <location>
        <position position="379"/>
    </location>
</feature>
<dbReference type="GO" id="GO:0003904">
    <property type="term" value="F:deoxyribodipyrimidine photo-lyase activity"/>
    <property type="evidence" value="ECO:0007669"/>
    <property type="project" value="TreeGrafter"/>
</dbReference>
<sequence>MSKEINLVWFRNDLRVGDNPALFYAAEQGTVIGIYLEAVQQRKSHDDAACKIGFINDTVKELRKQLNQLNIPLHSFKVSDYAESVEKLEQLAKQFNAKGIYFNNEYPLNEANRDKLAEKRLVEKGFEVKRFDGDIIIPPNSVSTGQGEPYKVFTPYKKAWIAFHKTQGTSPLLLPEKQDLKIDKQNDFDFAQDYRDDLWPAGEQAAQEKLKEFLPKAGYYKERRDIPAIKGTSMLSPYLAVGAISAKQCISSLLEWHDGDEEAFYKDTWLSEIIWREFYRQIIIDNPDISKHKVFKSDAKEVWNGEQELFNLWSQGKTGFPLIDAAMRQLLQTGWMHNRLRMNVAMFLNKLCLIDWRQGEAFFMRHLIDGDFASNNGGWQWCSSTGADGAPYFRIMSPITQSQRFDPEGKFIRKLIPELESLSDKDIHFPSREQREKLGYPQPIIDYKEARKRALELLS</sequence>
<keyword evidence="10" id="KW-1185">Reference proteome</keyword>
<dbReference type="InterPro" id="IPR036155">
    <property type="entry name" value="Crypto/Photolyase_N_sf"/>
</dbReference>
<keyword evidence="4 6" id="KW-0274">FAD</keyword>
<dbReference type="Gene3D" id="1.10.579.10">
    <property type="entry name" value="DNA Cyclobutane Dipyrimidine Photolyase, subunit A, domain 3"/>
    <property type="match status" value="1"/>
</dbReference>
<keyword evidence="3 6" id="KW-0285">Flavoprotein</keyword>
<evidence type="ECO:0000256" key="2">
    <source>
        <dbReference type="ARBA" id="ARBA00005862"/>
    </source>
</evidence>
<dbReference type="Gene3D" id="1.25.40.80">
    <property type="match status" value="1"/>
</dbReference>
<dbReference type="GO" id="GO:0009416">
    <property type="term" value="P:response to light stimulus"/>
    <property type="evidence" value="ECO:0007669"/>
    <property type="project" value="TreeGrafter"/>
</dbReference>
<feature type="site" description="Electron transfer via tryptophanyl radical" evidence="7">
    <location>
        <position position="356"/>
    </location>
</feature>
<dbReference type="InterPro" id="IPR018394">
    <property type="entry name" value="DNA_photolyase_1_CS_C"/>
</dbReference>
<gene>
    <name evidence="9" type="ORF">CW740_11145</name>
</gene>
<dbReference type="InterPro" id="IPR002081">
    <property type="entry name" value="Cryptochrome/DNA_photolyase_1"/>
</dbReference>
<dbReference type="GO" id="GO:0003677">
    <property type="term" value="F:DNA binding"/>
    <property type="evidence" value="ECO:0007669"/>
    <property type="project" value="TreeGrafter"/>
</dbReference>
<evidence type="ECO:0000256" key="8">
    <source>
        <dbReference type="RuleBase" id="RU004182"/>
    </source>
</evidence>
<dbReference type="OrthoDB" id="9772484at2"/>
<dbReference type="EMBL" id="CP025120">
    <property type="protein sequence ID" value="AUD79771.1"/>
    <property type="molecule type" value="Genomic_DNA"/>
</dbReference>
<feature type="binding site" evidence="6">
    <location>
        <begin position="232"/>
        <end position="236"/>
    </location>
    <ligand>
        <name>FAD</name>
        <dbReference type="ChEBI" id="CHEBI:57692"/>
    </ligand>
</feature>
<feature type="binding site" evidence="6">
    <location>
        <position position="220"/>
    </location>
    <ligand>
        <name>FAD</name>
        <dbReference type="ChEBI" id="CHEBI:57692"/>
    </ligand>
</feature>
<dbReference type="SUPFAM" id="SSF48173">
    <property type="entry name" value="Cryptochrome/photolyase FAD-binding domain"/>
    <property type="match status" value="1"/>
</dbReference>
<keyword evidence="5 8" id="KW-0157">Chromophore</keyword>
<dbReference type="InterPro" id="IPR005101">
    <property type="entry name" value="Cryptochr/Photolyase_FAD-bd"/>
</dbReference>
<dbReference type="Proteomes" id="UP000232693">
    <property type="component" value="Chromosome"/>
</dbReference>
<dbReference type="Pfam" id="PF00875">
    <property type="entry name" value="DNA_photolyase"/>
    <property type="match status" value="1"/>
</dbReference>
<dbReference type="Gene3D" id="3.40.50.620">
    <property type="entry name" value="HUPs"/>
    <property type="match status" value="1"/>
</dbReference>
<dbReference type="AlphaFoldDB" id="A0A2K9AXB3"/>
<dbReference type="Pfam" id="PF03441">
    <property type="entry name" value="FAD_binding_7"/>
    <property type="match status" value="1"/>
</dbReference>
<comment type="similarity">
    <text evidence="8">Belongs to the DNA photolyase family.</text>
</comment>
<feature type="binding site" evidence="6">
    <location>
        <position position="269"/>
    </location>
    <ligand>
        <name>FAD</name>
        <dbReference type="ChEBI" id="CHEBI:57692"/>
    </ligand>
</feature>
<dbReference type="PRINTS" id="PR00147">
    <property type="entry name" value="DNAPHOTLYASE"/>
</dbReference>
<organism evidence="9 10">
    <name type="scientific">Kangiella profundi</name>
    <dbReference type="NCBI Taxonomy" id="1561924"/>
    <lineage>
        <taxon>Bacteria</taxon>
        <taxon>Pseudomonadati</taxon>
        <taxon>Pseudomonadota</taxon>
        <taxon>Gammaproteobacteria</taxon>
        <taxon>Kangiellales</taxon>
        <taxon>Kangiellaceae</taxon>
        <taxon>Kangiella</taxon>
    </lineage>
</organism>
<dbReference type="InterPro" id="IPR006050">
    <property type="entry name" value="DNA_photolyase_N"/>
</dbReference>
<feature type="site" description="Electron transfer via tryptophanyl radical" evidence="7">
    <location>
        <position position="303"/>
    </location>
</feature>
<dbReference type="GO" id="GO:0006950">
    <property type="term" value="P:response to stress"/>
    <property type="evidence" value="ECO:0007669"/>
    <property type="project" value="UniProtKB-ARBA"/>
</dbReference>
<dbReference type="PANTHER" id="PTHR11455">
    <property type="entry name" value="CRYPTOCHROME"/>
    <property type="match status" value="1"/>
</dbReference>
<evidence type="ECO:0000256" key="7">
    <source>
        <dbReference type="PIRSR" id="PIRSR602081-2"/>
    </source>
</evidence>
<evidence type="ECO:0000256" key="4">
    <source>
        <dbReference type="ARBA" id="ARBA00022827"/>
    </source>
</evidence>
<evidence type="ECO:0000256" key="3">
    <source>
        <dbReference type="ARBA" id="ARBA00022630"/>
    </source>
</evidence>
<comment type="similarity">
    <text evidence="2">Belongs to the DNA photolyase class-1 family.</text>
</comment>
<dbReference type="PROSITE" id="PS00394">
    <property type="entry name" value="DNA_PHOTOLYASES_1_1"/>
    <property type="match status" value="1"/>
</dbReference>
<dbReference type="KEGG" id="kpd:CW740_11145"/>
<dbReference type="PROSITE" id="PS51645">
    <property type="entry name" value="PHR_CRY_ALPHA_BETA"/>
    <property type="match status" value="1"/>
</dbReference>
<dbReference type="RefSeq" id="WP_106647566.1">
    <property type="nucleotide sequence ID" value="NZ_BMGO01000001.1"/>
</dbReference>
<comment type="cofactor">
    <cofactor evidence="1">
        <name>(6R)-5,10-methylene-5,6,7,8-tetrahydrofolate</name>
        <dbReference type="ChEBI" id="CHEBI:15636"/>
    </cofactor>
</comment>
<keyword evidence="9" id="KW-0456">Lyase</keyword>
<evidence type="ECO:0000313" key="10">
    <source>
        <dbReference type="Proteomes" id="UP000232693"/>
    </source>
</evidence>
<feature type="binding site" evidence="6">
    <location>
        <begin position="369"/>
        <end position="371"/>
    </location>
    <ligand>
        <name>FAD</name>
        <dbReference type="ChEBI" id="CHEBI:57692"/>
    </ligand>
</feature>
<evidence type="ECO:0000256" key="1">
    <source>
        <dbReference type="ARBA" id="ARBA00001932"/>
    </source>
</evidence>
<evidence type="ECO:0000256" key="6">
    <source>
        <dbReference type="PIRSR" id="PIRSR602081-1"/>
    </source>
</evidence>
<dbReference type="InterPro" id="IPR014729">
    <property type="entry name" value="Rossmann-like_a/b/a_fold"/>
</dbReference>
<feature type="binding site" evidence="6">
    <location>
        <begin position="272"/>
        <end position="279"/>
    </location>
    <ligand>
        <name>FAD</name>
        <dbReference type="ChEBI" id="CHEBI:57692"/>
    </ligand>
</feature>
<evidence type="ECO:0000313" key="9">
    <source>
        <dbReference type="EMBL" id="AUD79771.1"/>
    </source>
</evidence>
<reference evidence="9 10" key="1">
    <citation type="submission" date="2017-12" db="EMBL/GenBank/DDBJ databases">
        <title>Kangiella profundi FT102 completed genome.</title>
        <authorList>
            <person name="Xu J."/>
            <person name="Wang J."/>
            <person name="Lu Y."/>
        </authorList>
    </citation>
    <scope>NUCLEOTIDE SEQUENCE [LARGE SCALE GENOMIC DNA]</scope>
    <source>
        <strain evidence="9 10">FT102</strain>
    </source>
</reference>
<dbReference type="GO" id="GO:0006139">
    <property type="term" value="P:nucleobase-containing compound metabolic process"/>
    <property type="evidence" value="ECO:0007669"/>
    <property type="project" value="UniProtKB-ARBA"/>
</dbReference>
<dbReference type="GO" id="GO:0071949">
    <property type="term" value="F:FAD binding"/>
    <property type="evidence" value="ECO:0007669"/>
    <property type="project" value="TreeGrafter"/>
</dbReference>
<protein>
    <submittedName>
        <fullName evidence="9">Deoxyribodipyrimidine photolyase</fullName>
    </submittedName>
</protein>
<dbReference type="SUPFAM" id="SSF52425">
    <property type="entry name" value="Cryptochrome/photolyase, N-terminal domain"/>
    <property type="match status" value="1"/>
</dbReference>
<dbReference type="PANTHER" id="PTHR11455:SF9">
    <property type="entry name" value="CRYPTOCHROME CIRCADIAN CLOCK 5 ISOFORM X1"/>
    <property type="match status" value="1"/>
</dbReference>
<name>A0A2K9AXB3_9GAMM</name>
<evidence type="ECO:0000256" key="5">
    <source>
        <dbReference type="ARBA" id="ARBA00022991"/>
    </source>
</evidence>
<proteinExistence type="inferred from homology"/>
<accession>A0A2K9AXB3</accession>
<comment type="cofactor">
    <cofactor evidence="6">
        <name>FAD</name>
        <dbReference type="ChEBI" id="CHEBI:57692"/>
    </cofactor>
    <text evidence="6">Binds 1 FAD per subunit.</text>
</comment>
<dbReference type="InterPro" id="IPR036134">
    <property type="entry name" value="Crypto/Photolyase_FAD-like_sf"/>
</dbReference>